<feature type="transmembrane region" description="Helical" evidence="3">
    <location>
        <begin position="28"/>
        <end position="56"/>
    </location>
</feature>
<keyword evidence="3" id="KW-0812">Transmembrane</keyword>
<organism evidence="4 5">
    <name type="scientific">Georgenia faecalis</name>
    <dbReference type="NCBI Taxonomy" id="2483799"/>
    <lineage>
        <taxon>Bacteria</taxon>
        <taxon>Bacillati</taxon>
        <taxon>Actinomycetota</taxon>
        <taxon>Actinomycetes</taxon>
        <taxon>Micrococcales</taxon>
        <taxon>Bogoriellaceae</taxon>
        <taxon>Georgenia</taxon>
    </lineage>
</organism>
<dbReference type="InterPro" id="IPR053465">
    <property type="entry name" value="Sortase_Class_E"/>
</dbReference>
<evidence type="ECO:0000256" key="2">
    <source>
        <dbReference type="SAM" id="MobiDB-lite"/>
    </source>
</evidence>
<evidence type="ECO:0000313" key="4">
    <source>
        <dbReference type="EMBL" id="MFC4554811.1"/>
    </source>
</evidence>
<protein>
    <submittedName>
        <fullName evidence="4">Class E sortase</fullName>
    </submittedName>
</protein>
<evidence type="ECO:0000256" key="1">
    <source>
        <dbReference type="ARBA" id="ARBA00022801"/>
    </source>
</evidence>
<keyword evidence="1" id="KW-0378">Hydrolase</keyword>
<sequence length="260" mass="28593">MATTETATPPGAAGRPPTRPRQRPRRGFFSTLIGIIGELMITVGVLLALFVVWQLWWTDVEARGEQDRALAAWEEEPDFVEAPEVPGQERTDAPPIPAAVAEGETFGTMWIPRLGLDYHVPIANGVGLADVLNEGYIGHYPDTQLPGEIGNFATAAHRQSYGAPYRDIEQIVEGDSLIVETTTAYIVYRVTSHEIVDPSQIEVIAPVPNEPGVIPTERMITLTTCHPLFSAAERWITYGTFAYWVDKADGRPAELIEGTR</sequence>
<dbReference type="Pfam" id="PF04203">
    <property type="entry name" value="Sortase"/>
    <property type="match status" value="1"/>
</dbReference>
<evidence type="ECO:0000313" key="5">
    <source>
        <dbReference type="Proteomes" id="UP001595955"/>
    </source>
</evidence>
<proteinExistence type="predicted"/>
<dbReference type="InterPro" id="IPR042003">
    <property type="entry name" value="Sortase_E"/>
</dbReference>
<keyword evidence="5" id="KW-1185">Reference proteome</keyword>
<dbReference type="NCBIfam" id="NF033747">
    <property type="entry name" value="class_E_sortase"/>
    <property type="match status" value="1"/>
</dbReference>
<dbReference type="Gene3D" id="2.40.260.10">
    <property type="entry name" value="Sortase"/>
    <property type="match status" value="1"/>
</dbReference>
<feature type="compositionally biased region" description="Low complexity" evidence="2">
    <location>
        <begin position="1"/>
        <end position="16"/>
    </location>
</feature>
<accession>A0ABV9D8W9</accession>
<dbReference type="RefSeq" id="WP_122822816.1">
    <property type="nucleotide sequence ID" value="NZ_CP033325.1"/>
</dbReference>
<reference evidence="5" key="1">
    <citation type="journal article" date="2019" name="Int. J. Syst. Evol. Microbiol.">
        <title>The Global Catalogue of Microorganisms (GCM) 10K type strain sequencing project: providing services to taxonomists for standard genome sequencing and annotation.</title>
        <authorList>
            <consortium name="The Broad Institute Genomics Platform"/>
            <consortium name="The Broad Institute Genome Sequencing Center for Infectious Disease"/>
            <person name="Wu L."/>
            <person name="Ma J."/>
        </authorList>
    </citation>
    <scope>NUCLEOTIDE SEQUENCE [LARGE SCALE GENOMIC DNA]</scope>
    <source>
        <strain evidence="5">JCM 3369</strain>
    </source>
</reference>
<dbReference type="InterPro" id="IPR005754">
    <property type="entry name" value="Sortase"/>
</dbReference>
<evidence type="ECO:0000256" key="3">
    <source>
        <dbReference type="SAM" id="Phobius"/>
    </source>
</evidence>
<keyword evidence="3" id="KW-1133">Transmembrane helix</keyword>
<feature type="region of interest" description="Disordered" evidence="2">
    <location>
        <begin position="1"/>
        <end position="25"/>
    </location>
</feature>
<comment type="caution">
    <text evidence="4">The sequence shown here is derived from an EMBL/GenBank/DDBJ whole genome shotgun (WGS) entry which is preliminary data.</text>
</comment>
<dbReference type="NCBIfam" id="TIGR01076">
    <property type="entry name" value="sortase_fam"/>
    <property type="match status" value="1"/>
</dbReference>
<dbReference type="Proteomes" id="UP001595955">
    <property type="component" value="Unassembled WGS sequence"/>
</dbReference>
<dbReference type="SUPFAM" id="SSF63817">
    <property type="entry name" value="Sortase"/>
    <property type="match status" value="1"/>
</dbReference>
<dbReference type="InterPro" id="IPR023365">
    <property type="entry name" value="Sortase_dom-sf"/>
</dbReference>
<gene>
    <name evidence="4" type="ORF">ACFO3F_06085</name>
</gene>
<name>A0ABV9D8W9_9MICO</name>
<keyword evidence="3" id="KW-0472">Membrane</keyword>
<dbReference type="EMBL" id="JBHSGF010000003">
    <property type="protein sequence ID" value="MFC4554811.1"/>
    <property type="molecule type" value="Genomic_DNA"/>
</dbReference>
<dbReference type="CDD" id="cd05830">
    <property type="entry name" value="Sortase_E"/>
    <property type="match status" value="1"/>
</dbReference>